<dbReference type="PANTHER" id="PTHR43289">
    <property type="entry name" value="MITOGEN-ACTIVATED PROTEIN KINASE KINASE KINASE 20-RELATED"/>
    <property type="match status" value="1"/>
</dbReference>
<dbReference type="InterPro" id="IPR011009">
    <property type="entry name" value="Kinase-like_dom_sf"/>
</dbReference>
<feature type="compositionally biased region" description="Pro residues" evidence="6">
    <location>
        <begin position="748"/>
        <end position="758"/>
    </location>
</feature>
<dbReference type="PANTHER" id="PTHR43289:SF6">
    <property type="entry name" value="SERINE_THREONINE-PROTEIN KINASE NEKL-3"/>
    <property type="match status" value="1"/>
</dbReference>
<dbReference type="GO" id="GO:0005524">
    <property type="term" value="F:ATP binding"/>
    <property type="evidence" value="ECO:0007669"/>
    <property type="project" value="UniProtKB-UniRule"/>
</dbReference>
<dbReference type="RefSeq" id="WP_104978822.1">
    <property type="nucleotide sequence ID" value="NZ_CP012673.1"/>
</dbReference>
<evidence type="ECO:0000256" key="1">
    <source>
        <dbReference type="ARBA" id="ARBA00022679"/>
    </source>
</evidence>
<keyword evidence="3" id="KW-0418">Kinase</keyword>
<organism evidence="8 9">
    <name type="scientific">Sorangium cellulosum</name>
    <name type="common">Polyangium cellulosum</name>
    <dbReference type="NCBI Taxonomy" id="56"/>
    <lineage>
        <taxon>Bacteria</taxon>
        <taxon>Pseudomonadati</taxon>
        <taxon>Myxococcota</taxon>
        <taxon>Polyangia</taxon>
        <taxon>Polyangiales</taxon>
        <taxon>Polyangiaceae</taxon>
        <taxon>Sorangium</taxon>
    </lineage>
</organism>
<dbReference type="SUPFAM" id="SSF56112">
    <property type="entry name" value="Protein kinase-like (PK-like)"/>
    <property type="match status" value="1"/>
</dbReference>
<evidence type="ECO:0000256" key="5">
    <source>
        <dbReference type="PROSITE-ProRule" id="PRU10141"/>
    </source>
</evidence>
<reference evidence="8 9" key="1">
    <citation type="submission" date="2015-09" db="EMBL/GenBank/DDBJ databases">
        <title>Sorangium comparison.</title>
        <authorList>
            <person name="Zaburannyi N."/>
            <person name="Bunk B."/>
            <person name="Overmann J."/>
            <person name="Mueller R."/>
        </authorList>
    </citation>
    <scope>NUCLEOTIDE SEQUENCE [LARGE SCALE GENOMIC DNA]</scope>
    <source>
        <strain evidence="8 9">So ce26</strain>
    </source>
</reference>
<keyword evidence="2 5" id="KW-0547">Nucleotide-binding</keyword>
<dbReference type="Pfam" id="PF00069">
    <property type="entry name" value="Pkinase"/>
    <property type="match status" value="1"/>
</dbReference>
<dbReference type="InterPro" id="IPR008271">
    <property type="entry name" value="Ser/Thr_kinase_AS"/>
</dbReference>
<evidence type="ECO:0000259" key="7">
    <source>
        <dbReference type="PROSITE" id="PS50011"/>
    </source>
</evidence>
<sequence length="773" mass="79991">MKPSPAKSCPSCGERYDAGVLFCPRDGTPLASSRKSAAFGASERDPYQGLTLEGQIQIHHLIGIGSMGRVYRAFQAGIERDVAVKILHRELSTNAELVSRFHREAKIASRLVHANVVQVLMTGSIPSTADARIGGELYLVMEHLDGISLLSALAAAGAAGESEALPLPRALHVILQVCDAVGEAHAQGIVHRDLKPENIMLVRRGEDPDFVKVLDFGIARFDWADKALTTQAGLIFGTAKYISPEGAEGQRVGPPADVYSIATMLYQCLAGRAPFEGDSPVALLVQHTHAPPTDLRSIARSSYVPAPIAEVVMKNLAKRPSERAPDARALGRALALAVRASGLDPDEIAAQPGLLRASPVMSLASKSRTRSLDLSPAFAAKIGGIAAPTLESARISDLDPLQPDPEADFFGDPASSRRGEGRPSPSSGGASPSWTSPPAASLADRPSRGSHPSSPALVEPGERLAAGPRASRTSAHDDVAEEDPARTPIGLDVDPPRDSAPVPSTMQGLESAARSLPRRAVIARTAALLACAAAVAFVVFVGGRHLGAFGGPAAGGSLEQHVERARDCMSRHAWDTPPGENVKDIIAQALARWPADARVAALRRESSERMVADALGRKYAGDRAGALRLARLALELRPELTTAQHLAAELSSSPEPAPAQDPSPQIAPLRSGAPSAGPGSRPPPRALVSVERRGAAAAPPAPSSAPTSTAPAPRATSSNAPAPGKAGAAPPPANAPPADAAPASAPAPVLPPPPPPLPADAVAPLPSSTGPWL</sequence>
<protein>
    <recommendedName>
        <fullName evidence="7">Protein kinase domain-containing protein</fullName>
    </recommendedName>
</protein>
<feature type="compositionally biased region" description="Low complexity" evidence="6">
    <location>
        <begin position="704"/>
        <end position="728"/>
    </location>
</feature>
<name>A0A2L0EP19_SORCE</name>
<feature type="binding site" evidence="5">
    <location>
        <position position="85"/>
    </location>
    <ligand>
        <name>ATP</name>
        <dbReference type="ChEBI" id="CHEBI:30616"/>
    </ligand>
</feature>
<evidence type="ECO:0000256" key="2">
    <source>
        <dbReference type="ARBA" id="ARBA00022741"/>
    </source>
</evidence>
<dbReference type="PROSITE" id="PS50011">
    <property type="entry name" value="PROTEIN_KINASE_DOM"/>
    <property type="match status" value="1"/>
</dbReference>
<accession>A0A2L0EP19</accession>
<feature type="domain" description="Protein kinase" evidence="7">
    <location>
        <begin position="56"/>
        <end position="335"/>
    </location>
</feature>
<evidence type="ECO:0000256" key="3">
    <source>
        <dbReference type="ARBA" id="ARBA00022777"/>
    </source>
</evidence>
<keyword evidence="4 5" id="KW-0067">ATP-binding</keyword>
<keyword evidence="1" id="KW-0808">Transferase</keyword>
<feature type="compositionally biased region" description="Low complexity" evidence="6">
    <location>
        <begin position="670"/>
        <end position="679"/>
    </location>
</feature>
<proteinExistence type="predicted"/>
<dbReference type="CDD" id="cd14014">
    <property type="entry name" value="STKc_PknB_like"/>
    <property type="match status" value="1"/>
</dbReference>
<feature type="compositionally biased region" description="Low complexity" evidence="6">
    <location>
        <begin position="422"/>
        <end position="441"/>
    </location>
</feature>
<evidence type="ECO:0000256" key="6">
    <source>
        <dbReference type="SAM" id="MobiDB-lite"/>
    </source>
</evidence>
<dbReference type="Proteomes" id="UP000238348">
    <property type="component" value="Chromosome"/>
</dbReference>
<dbReference type="SMART" id="SM00220">
    <property type="entry name" value="S_TKc"/>
    <property type="match status" value="1"/>
</dbReference>
<evidence type="ECO:0000313" key="9">
    <source>
        <dbReference type="Proteomes" id="UP000238348"/>
    </source>
</evidence>
<dbReference type="Gene3D" id="1.10.510.10">
    <property type="entry name" value="Transferase(Phosphotransferase) domain 1"/>
    <property type="match status" value="1"/>
</dbReference>
<feature type="region of interest" description="Disordered" evidence="6">
    <location>
        <begin position="396"/>
        <end position="505"/>
    </location>
</feature>
<dbReference type="GO" id="GO:0004674">
    <property type="term" value="F:protein serine/threonine kinase activity"/>
    <property type="evidence" value="ECO:0007669"/>
    <property type="project" value="TreeGrafter"/>
</dbReference>
<dbReference type="PROSITE" id="PS00108">
    <property type="entry name" value="PROTEIN_KINASE_ST"/>
    <property type="match status" value="1"/>
</dbReference>
<feature type="compositionally biased region" description="Low complexity" evidence="6">
    <location>
        <begin position="736"/>
        <end position="747"/>
    </location>
</feature>
<evidence type="ECO:0000256" key="4">
    <source>
        <dbReference type="ARBA" id="ARBA00022840"/>
    </source>
</evidence>
<dbReference type="PROSITE" id="PS00107">
    <property type="entry name" value="PROTEIN_KINASE_ATP"/>
    <property type="match status" value="1"/>
</dbReference>
<dbReference type="EMBL" id="CP012673">
    <property type="protein sequence ID" value="AUX41051.1"/>
    <property type="molecule type" value="Genomic_DNA"/>
</dbReference>
<gene>
    <name evidence="8" type="ORF">SOCE26_024560</name>
</gene>
<dbReference type="OrthoDB" id="5496361at2"/>
<dbReference type="InterPro" id="IPR000719">
    <property type="entry name" value="Prot_kinase_dom"/>
</dbReference>
<dbReference type="Gene3D" id="3.30.200.20">
    <property type="entry name" value="Phosphorylase Kinase, domain 1"/>
    <property type="match status" value="1"/>
</dbReference>
<feature type="region of interest" description="Disordered" evidence="6">
    <location>
        <begin position="647"/>
        <end position="773"/>
    </location>
</feature>
<evidence type="ECO:0000313" key="8">
    <source>
        <dbReference type="EMBL" id="AUX41051.1"/>
    </source>
</evidence>
<dbReference type="InterPro" id="IPR017441">
    <property type="entry name" value="Protein_kinase_ATP_BS"/>
</dbReference>
<dbReference type="AlphaFoldDB" id="A0A2L0EP19"/>